<sequence>MTVEEILTEFENWAAADELRVDRTGVQTALELSRDHLGHDDPGQLEPGDIDELLMDGFPTEVVLDTVADAVGVVRALRNLLEFLGATGSGKSELMSRMILDGIRR</sequence>
<name>A0ABW3M536_9PSEU</name>
<comment type="caution">
    <text evidence="1">The sequence shown here is derived from an EMBL/GenBank/DDBJ whole genome shotgun (WGS) entry which is preliminary data.</text>
</comment>
<dbReference type="Proteomes" id="UP001597045">
    <property type="component" value="Unassembled WGS sequence"/>
</dbReference>
<accession>A0ABW3M536</accession>
<evidence type="ECO:0000313" key="1">
    <source>
        <dbReference type="EMBL" id="MFD1045737.1"/>
    </source>
</evidence>
<dbReference type="EMBL" id="JBHTIS010000394">
    <property type="protein sequence ID" value="MFD1045737.1"/>
    <property type="molecule type" value="Genomic_DNA"/>
</dbReference>
<gene>
    <name evidence="1" type="ORF">ACFQ1S_09255</name>
</gene>
<proteinExistence type="predicted"/>
<keyword evidence="2" id="KW-1185">Reference proteome</keyword>
<protein>
    <recommendedName>
        <fullName evidence="3">DUF87 domain-containing protein</fullName>
    </recommendedName>
</protein>
<evidence type="ECO:0000313" key="2">
    <source>
        <dbReference type="Proteomes" id="UP001597045"/>
    </source>
</evidence>
<reference evidence="2" key="1">
    <citation type="journal article" date="2019" name="Int. J. Syst. Evol. Microbiol.">
        <title>The Global Catalogue of Microorganisms (GCM) 10K type strain sequencing project: providing services to taxonomists for standard genome sequencing and annotation.</title>
        <authorList>
            <consortium name="The Broad Institute Genomics Platform"/>
            <consortium name="The Broad Institute Genome Sequencing Center for Infectious Disease"/>
            <person name="Wu L."/>
            <person name="Ma J."/>
        </authorList>
    </citation>
    <scope>NUCLEOTIDE SEQUENCE [LARGE SCALE GENOMIC DNA]</scope>
    <source>
        <strain evidence="2">JCM 31486</strain>
    </source>
</reference>
<evidence type="ECO:0008006" key="3">
    <source>
        <dbReference type="Google" id="ProtNLM"/>
    </source>
</evidence>
<organism evidence="1 2">
    <name type="scientific">Kibdelosporangium lantanae</name>
    <dbReference type="NCBI Taxonomy" id="1497396"/>
    <lineage>
        <taxon>Bacteria</taxon>
        <taxon>Bacillati</taxon>
        <taxon>Actinomycetota</taxon>
        <taxon>Actinomycetes</taxon>
        <taxon>Pseudonocardiales</taxon>
        <taxon>Pseudonocardiaceae</taxon>
        <taxon>Kibdelosporangium</taxon>
    </lineage>
</organism>